<feature type="domain" description="Major capsid protein N-terminal" evidence="2">
    <location>
        <begin position="26"/>
        <end position="250"/>
    </location>
</feature>
<dbReference type="InterPro" id="IPR031654">
    <property type="entry name" value="Capsid_N"/>
</dbReference>
<dbReference type="InterPro" id="IPR016112">
    <property type="entry name" value="VP_dsDNA_II"/>
</dbReference>
<dbReference type="Pfam" id="PF16903">
    <property type="entry name" value="Capsid_N"/>
    <property type="match status" value="1"/>
</dbReference>
<dbReference type="SUPFAM" id="SSF49749">
    <property type="entry name" value="Group II dsDNA viruses VP"/>
    <property type="match status" value="2"/>
</dbReference>
<proteinExistence type="predicted"/>
<feature type="domain" description="Major capsid protein C-terminal" evidence="1">
    <location>
        <begin position="319"/>
        <end position="520"/>
    </location>
</feature>
<dbReference type="InterPro" id="IPR007542">
    <property type="entry name" value="MCP_C"/>
</dbReference>
<sequence>MPGGGLFSLVAYGAQNVLLSGNPDFTYFYKAYKKYSHFAEESVTFAMDGPQNLSYDQPIQVRFKLQRISDLVRDMYFTFQLPDIYCKYLELPQGSRNSQYNFAWTNYIGCQMIQNAAFFIGGQKIQEFDGNYMIARAQSDLDAHAFQKWQTLVGNTPEMYDPAKGIYAGGSTSSGYPLVYNNNGPSGSTTTPPNTNRPSIQGGLIQVPLPFWFAESTFEALPLVALQYHECEIQLTLRPINQLYTILDSNGYQVAPGYQYNPSPVPLQPQNVFYSAVSNISDVMINNFLTDVGTPKPLLNTWELRPSIQLTYVYVTDDERVQFASEPLQYLVRQITSYNFNNLTTRQFVELDTHNPIERIIVVPRRSDSVLYRNQNANFTNWINPMKASFLPAGGGWDTMVNLTSATGQFVLNGQRSILNTFAILGDGNLLQEEKPFTYFTQVVPWKYLTGLPDPGILVYPFSLQSPTTQPDGSINSSRIKVFQLDLNVFPLPSNTFYQYNINVYVESLNWVSIASGMGGLKYAL</sequence>
<evidence type="ECO:0000259" key="2">
    <source>
        <dbReference type="Pfam" id="PF16903"/>
    </source>
</evidence>
<dbReference type="Pfam" id="PF04451">
    <property type="entry name" value="Capsid_NCLDV"/>
    <property type="match status" value="1"/>
</dbReference>
<dbReference type="InterPro" id="IPR038519">
    <property type="entry name" value="MCP_C_sf"/>
</dbReference>
<dbReference type="GO" id="GO:0005198">
    <property type="term" value="F:structural molecule activity"/>
    <property type="evidence" value="ECO:0007669"/>
    <property type="project" value="InterPro"/>
</dbReference>
<evidence type="ECO:0000313" key="3">
    <source>
        <dbReference type="EMBL" id="QHU20518.1"/>
    </source>
</evidence>
<evidence type="ECO:0008006" key="4">
    <source>
        <dbReference type="Google" id="ProtNLM"/>
    </source>
</evidence>
<dbReference type="AlphaFoldDB" id="A0A6C0KW15"/>
<name>A0A6C0KW15_9ZZZZ</name>
<dbReference type="EMBL" id="MN740969">
    <property type="protein sequence ID" value="QHU20518.1"/>
    <property type="molecule type" value="Genomic_DNA"/>
</dbReference>
<dbReference type="Gene3D" id="2.70.9.20">
    <property type="entry name" value="Major capsid protein Vp54"/>
    <property type="match status" value="1"/>
</dbReference>
<organism evidence="3">
    <name type="scientific">viral metagenome</name>
    <dbReference type="NCBI Taxonomy" id="1070528"/>
    <lineage>
        <taxon>unclassified sequences</taxon>
        <taxon>metagenomes</taxon>
        <taxon>organismal metagenomes</taxon>
    </lineage>
</organism>
<accession>A0A6C0KW15</accession>
<protein>
    <recommendedName>
        <fullName evidence="4">Major capsid protein N-terminal domain-containing protein</fullName>
    </recommendedName>
</protein>
<reference evidence="3" key="1">
    <citation type="journal article" date="2020" name="Nature">
        <title>Giant virus diversity and host interactions through global metagenomics.</title>
        <authorList>
            <person name="Schulz F."/>
            <person name="Roux S."/>
            <person name="Paez-Espino D."/>
            <person name="Jungbluth S."/>
            <person name="Walsh D.A."/>
            <person name="Denef V.J."/>
            <person name="McMahon K.D."/>
            <person name="Konstantinidis K.T."/>
            <person name="Eloe-Fadrosh E.A."/>
            <person name="Kyrpides N.C."/>
            <person name="Woyke T."/>
        </authorList>
    </citation>
    <scope>NUCLEOTIDE SEQUENCE</scope>
    <source>
        <strain evidence="3">GVMAG-S-3300013093-109</strain>
    </source>
</reference>
<dbReference type="Gene3D" id="2.70.9.10">
    <property type="entry name" value="Adenovirus Type 2 Hexon, domain 4"/>
    <property type="match status" value="1"/>
</dbReference>
<evidence type="ECO:0000259" key="1">
    <source>
        <dbReference type="Pfam" id="PF04451"/>
    </source>
</evidence>